<dbReference type="SUPFAM" id="SSF53850">
    <property type="entry name" value="Periplasmic binding protein-like II"/>
    <property type="match status" value="1"/>
</dbReference>
<proteinExistence type="inferred from homology"/>
<keyword evidence="7" id="KW-1185">Reference proteome</keyword>
<dbReference type="Pfam" id="PF00126">
    <property type="entry name" value="HTH_1"/>
    <property type="match status" value="1"/>
</dbReference>
<evidence type="ECO:0000313" key="7">
    <source>
        <dbReference type="Proteomes" id="UP000321595"/>
    </source>
</evidence>
<keyword evidence="2" id="KW-0805">Transcription regulation</keyword>
<dbReference type="InterPro" id="IPR036390">
    <property type="entry name" value="WH_DNA-bd_sf"/>
</dbReference>
<dbReference type="InterPro" id="IPR005119">
    <property type="entry name" value="LysR_subst-bd"/>
</dbReference>
<dbReference type="EMBL" id="CP042467">
    <property type="protein sequence ID" value="QED30125.1"/>
    <property type="molecule type" value="Genomic_DNA"/>
</dbReference>
<dbReference type="OrthoDB" id="5504838at2"/>
<dbReference type="FunFam" id="1.10.10.10:FF:000001">
    <property type="entry name" value="LysR family transcriptional regulator"/>
    <property type="match status" value="1"/>
</dbReference>
<evidence type="ECO:0000256" key="4">
    <source>
        <dbReference type="ARBA" id="ARBA00023163"/>
    </source>
</evidence>
<dbReference type="GO" id="GO:0006351">
    <property type="term" value="P:DNA-templated transcription"/>
    <property type="evidence" value="ECO:0007669"/>
    <property type="project" value="TreeGrafter"/>
</dbReference>
<dbReference type="RefSeq" id="WP_146963536.1">
    <property type="nucleotide sequence ID" value="NZ_CP042467.1"/>
</dbReference>
<dbReference type="Pfam" id="PF03466">
    <property type="entry name" value="LysR_substrate"/>
    <property type="match status" value="1"/>
</dbReference>
<dbReference type="AlphaFoldDB" id="A0A5B8XWY6"/>
<gene>
    <name evidence="6" type="ORF">FRD01_23400</name>
</gene>
<organism evidence="6 7">
    <name type="scientific">Microvenator marinus</name>
    <dbReference type="NCBI Taxonomy" id="2600177"/>
    <lineage>
        <taxon>Bacteria</taxon>
        <taxon>Deltaproteobacteria</taxon>
        <taxon>Bradymonadales</taxon>
        <taxon>Microvenatoraceae</taxon>
        <taxon>Microvenator</taxon>
    </lineage>
</organism>
<sequence>MIDLFEAFVLVAEKGSFAEAARVLDVVPSTVSKKISQLEDHYRVALMQRTTRQLSLTPEGELVLDEAREIVGRAHNLEEKLRDTLENPGGTLSITTIPSFGQLHLARLLPRFHRQYPEIRIHLTLTEKVVDFATDPHDVAIRMGVLPDSDMKARKLGNNLYYLCASPEYLERSGRPNRPADLENFSCMTDLTYPALRQWIFDTPEGRVVVNPRGPLQTDDPIARYYATRGGMGIGALPAYVIRGPVDRGDLEVLFPEYPLDIGEVWALHAPREVVPRRISLFLDFAVLELQIRIRIK</sequence>
<protein>
    <submittedName>
        <fullName evidence="6">LysR family transcriptional regulator</fullName>
    </submittedName>
</protein>
<dbReference type="GO" id="GO:0043565">
    <property type="term" value="F:sequence-specific DNA binding"/>
    <property type="evidence" value="ECO:0007669"/>
    <property type="project" value="TreeGrafter"/>
</dbReference>
<dbReference type="CDD" id="cd08422">
    <property type="entry name" value="PBP2_CrgA_like"/>
    <property type="match status" value="1"/>
</dbReference>
<keyword evidence="3" id="KW-0238">DNA-binding</keyword>
<dbReference type="PROSITE" id="PS50931">
    <property type="entry name" value="HTH_LYSR"/>
    <property type="match status" value="1"/>
</dbReference>
<dbReference type="GO" id="GO:0003700">
    <property type="term" value="F:DNA-binding transcription factor activity"/>
    <property type="evidence" value="ECO:0007669"/>
    <property type="project" value="InterPro"/>
</dbReference>
<dbReference type="SUPFAM" id="SSF46785">
    <property type="entry name" value="Winged helix' DNA-binding domain"/>
    <property type="match status" value="1"/>
</dbReference>
<evidence type="ECO:0000256" key="1">
    <source>
        <dbReference type="ARBA" id="ARBA00009437"/>
    </source>
</evidence>
<evidence type="ECO:0000313" key="6">
    <source>
        <dbReference type="EMBL" id="QED30125.1"/>
    </source>
</evidence>
<dbReference type="Gene3D" id="3.40.190.290">
    <property type="match status" value="1"/>
</dbReference>
<dbReference type="PANTHER" id="PTHR30537">
    <property type="entry name" value="HTH-TYPE TRANSCRIPTIONAL REGULATOR"/>
    <property type="match status" value="1"/>
</dbReference>
<dbReference type="Gene3D" id="1.10.10.10">
    <property type="entry name" value="Winged helix-like DNA-binding domain superfamily/Winged helix DNA-binding domain"/>
    <property type="match status" value="1"/>
</dbReference>
<dbReference type="PANTHER" id="PTHR30537:SF5">
    <property type="entry name" value="HTH-TYPE TRANSCRIPTIONAL ACTIVATOR TTDR-RELATED"/>
    <property type="match status" value="1"/>
</dbReference>
<dbReference type="InterPro" id="IPR000847">
    <property type="entry name" value="LysR_HTH_N"/>
</dbReference>
<comment type="similarity">
    <text evidence="1">Belongs to the LysR transcriptional regulatory family.</text>
</comment>
<evidence type="ECO:0000256" key="2">
    <source>
        <dbReference type="ARBA" id="ARBA00023015"/>
    </source>
</evidence>
<dbReference type="Proteomes" id="UP000321595">
    <property type="component" value="Chromosome"/>
</dbReference>
<reference evidence="6 7" key="1">
    <citation type="submission" date="2019-08" db="EMBL/GenBank/DDBJ databases">
        <authorList>
            <person name="Liang Q."/>
        </authorList>
    </citation>
    <scope>NUCLEOTIDE SEQUENCE [LARGE SCALE GENOMIC DNA]</scope>
    <source>
        <strain evidence="6 7">V1718</strain>
    </source>
</reference>
<keyword evidence="4" id="KW-0804">Transcription</keyword>
<dbReference type="KEGG" id="bbae:FRD01_23400"/>
<dbReference type="InterPro" id="IPR036388">
    <property type="entry name" value="WH-like_DNA-bd_sf"/>
</dbReference>
<feature type="domain" description="HTH lysR-type" evidence="5">
    <location>
        <begin position="1"/>
        <end position="57"/>
    </location>
</feature>
<evidence type="ECO:0000259" key="5">
    <source>
        <dbReference type="PROSITE" id="PS50931"/>
    </source>
</evidence>
<name>A0A5B8XWY6_9DELT</name>
<accession>A0A5B8XWY6</accession>
<evidence type="ECO:0000256" key="3">
    <source>
        <dbReference type="ARBA" id="ARBA00023125"/>
    </source>
</evidence>
<dbReference type="InterPro" id="IPR058163">
    <property type="entry name" value="LysR-type_TF_proteobact-type"/>
</dbReference>